<proteinExistence type="predicted"/>
<dbReference type="RefSeq" id="WP_340331141.1">
    <property type="nucleotide sequence ID" value="NZ_JAZHOF010000007.1"/>
</dbReference>
<evidence type="ECO:0008006" key="4">
    <source>
        <dbReference type="Google" id="ProtNLM"/>
    </source>
</evidence>
<protein>
    <recommendedName>
        <fullName evidence="4">Secreted protein</fullName>
    </recommendedName>
</protein>
<dbReference type="EMBL" id="JAZHOF010000007">
    <property type="protein sequence ID" value="MEJ8573451.1"/>
    <property type="molecule type" value="Genomic_DNA"/>
</dbReference>
<gene>
    <name evidence="2" type="ORF">V3328_18320</name>
</gene>
<feature type="signal peptide" evidence="1">
    <location>
        <begin position="1"/>
        <end position="30"/>
    </location>
</feature>
<evidence type="ECO:0000313" key="2">
    <source>
        <dbReference type="EMBL" id="MEJ8573451.1"/>
    </source>
</evidence>
<dbReference type="PROSITE" id="PS51318">
    <property type="entry name" value="TAT"/>
    <property type="match status" value="1"/>
</dbReference>
<evidence type="ECO:0000256" key="1">
    <source>
        <dbReference type="SAM" id="SignalP"/>
    </source>
</evidence>
<evidence type="ECO:0000313" key="3">
    <source>
        <dbReference type="Proteomes" id="UP001378188"/>
    </source>
</evidence>
<organism evidence="2 3">
    <name type="scientific">Microbaculum marinum</name>
    <dbReference type="NCBI Taxonomy" id="1764581"/>
    <lineage>
        <taxon>Bacteria</taxon>
        <taxon>Pseudomonadati</taxon>
        <taxon>Pseudomonadota</taxon>
        <taxon>Alphaproteobacteria</taxon>
        <taxon>Hyphomicrobiales</taxon>
        <taxon>Tepidamorphaceae</taxon>
        <taxon>Microbaculum</taxon>
    </lineage>
</organism>
<dbReference type="InterPro" id="IPR006311">
    <property type="entry name" value="TAT_signal"/>
</dbReference>
<feature type="chain" id="PRO_5043981847" description="Secreted protein" evidence="1">
    <location>
        <begin position="31"/>
        <end position="260"/>
    </location>
</feature>
<dbReference type="AlphaFoldDB" id="A0AAW9RUN5"/>
<accession>A0AAW9RUN5</accession>
<name>A0AAW9RUN5_9HYPH</name>
<comment type="caution">
    <text evidence="2">The sequence shown here is derived from an EMBL/GenBank/DDBJ whole genome shotgun (WGS) entry which is preliminary data.</text>
</comment>
<keyword evidence="3" id="KW-1185">Reference proteome</keyword>
<sequence>MSTSMTRRAAVTGLAAAPVALVAVPTPAPAALPAVASVGDDAALFDLFNKWREIGAKADQVGEAEDALVQQIHADAAVMPDALRWRDGDASLCLDDHSAGARFRGHYTEKDVERLRGPRRRARTLVRNNQSHPEAPMAIRHDVEPVTALTNPGYLVELVQEPWPEAQARADELVAAFACWDQTPHPLQARCDELGREWDRLCDRRAEIEDQIANTPAKTLPGIMAKVVFVIKRMETDSLADQDIAESTLRDMHAMFGGAS</sequence>
<reference evidence="2 3" key="1">
    <citation type="submission" date="2024-02" db="EMBL/GenBank/DDBJ databases">
        <title>Genome analysis and characterization of Microbaculum marinisediminis sp. nov., isolated from marine sediment.</title>
        <authorList>
            <person name="Du Z.-J."/>
            <person name="Ye Y.-Q."/>
            <person name="Zhang Z.-R."/>
            <person name="Yuan S.-M."/>
            <person name="Zhang X.-Y."/>
        </authorList>
    </citation>
    <scope>NUCLEOTIDE SEQUENCE [LARGE SCALE GENOMIC DNA]</scope>
    <source>
        <strain evidence="2 3">SDUM1044001</strain>
    </source>
</reference>
<dbReference type="Proteomes" id="UP001378188">
    <property type="component" value="Unassembled WGS sequence"/>
</dbReference>
<keyword evidence="1" id="KW-0732">Signal</keyword>